<evidence type="ECO:0000256" key="4">
    <source>
        <dbReference type="ARBA" id="ARBA00023136"/>
    </source>
</evidence>
<dbReference type="InterPro" id="IPR010652">
    <property type="entry name" value="DUF1232"/>
</dbReference>
<keyword evidence="2 5" id="KW-0812">Transmembrane</keyword>
<name>A0ABM9CK25_9BACL</name>
<keyword evidence="4 5" id="KW-0472">Membrane</keyword>
<evidence type="ECO:0000256" key="2">
    <source>
        <dbReference type="ARBA" id="ARBA00022692"/>
    </source>
</evidence>
<keyword evidence="3 5" id="KW-1133">Transmembrane helix</keyword>
<dbReference type="EMBL" id="CAKMMF010000026">
    <property type="protein sequence ID" value="CAH1216477.1"/>
    <property type="molecule type" value="Genomic_DNA"/>
</dbReference>
<accession>A0ABM9CK25</accession>
<reference evidence="7" key="1">
    <citation type="submission" date="2022-01" db="EMBL/GenBank/DDBJ databases">
        <authorList>
            <person name="Criscuolo A."/>
        </authorList>
    </citation>
    <scope>NUCLEOTIDE SEQUENCE</scope>
    <source>
        <strain evidence="7">CIP111893</strain>
    </source>
</reference>
<evidence type="ECO:0000313" key="8">
    <source>
        <dbReference type="Proteomes" id="UP000838686"/>
    </source>
</evidence>
<dbReference type="Pfam" id="PF06803">
    <property type="entry name" value="DUF1232"/>
    <property type="match status" value="1"/>
</dbReference>
<sequence>MGEDSKYQKHFSEDGFWTKLRKHAVHAGIKVVYSGLVLYYALQSPNTSTRDKAIIYGALGYLILPIDIIPDIIPGGFADDLGVLLFAAARVGMSIDGEVKRRAKDKLVDFFGEDAVNNKEIIEVDKQIEPEDDSDANAPR</sequence>
<feature type="domain" description="DUF1232" evidence="6">
    <location>
        <begin position="52"/>
        <end position="86"/>
    </location>
</feature>
<proteinExistence type="predicted"/>
<protein>
    <recommendedName>
        <fullName evidence="6">DUF1232 domain-containing protein</fullName>
    </recommendedName>
</protein>
<evidence type="ECO:0000256" key="5">
    <source>
        <dbReference type="SAM" id="Phobius"/>
    </source>
</evidence>
<evidence type="ECO:0000313" key="7">
    <source>
        <dbReference type="EMBL" id="CAH1216477.1"/>
    </source>
</evidence>
<gene>
    <name evidence="7" type="ORF">PAECIP111893_04133</name>
</gene>
<comment type="subcellular location">
    <subcellularLocation>
        <location evidence="1">Endomembrane system</location>
        <topology evidence="1">Multi-pass membrane protein</topology>
    </subcellularLocation>
</comment>
<dbReference type="RefSeq" id="WP_236344471.1">
    <property type="nucleotide sequence ID" value="NZ_CAKMMF010000026.1"/>
</dbReference>
<organism evidence="7 8">
    <name type="scientific">Paenibacillus plantiphilus</name>
    <dbReference type="NCBI Taxonomy" id="2905650"/>
    <lineage>
        <taxon>Bacteria</taxon>
        <taxon>Bacillati</taxon>
        <taxon>Bacillota</taxon>
        <taxon>Bacilli</taxon>
        <taxon>Bacillales</taxon>
        <taxon>Paenibacillaceae</taxon>
        <taxon>Paenibacillus</taxon>
    </lineage>
</organism>
<evidence type="ECO:0000256" key="1">
    <source>
        <dbReference type="ARBA" id="ARBA00004127"/>
    </source>
</evidence>
<evidence type="ECO:0000259" key="6">
    <source>
        <dbReference type="Pfam" id="PF06803"/>
    </source>
</evidence>
<evidence type="ECO:0000256" key="3">
    <source>
        <dbReference type="ARBA" id="ARBA00022989"/>
    </source>
</evidence>
<keyword evidence="8" id="KW-1185">Reference proteome</keyword>
<dbReference type="Proteomes" id="UP000838686">
    <property type="component" value="Unassembled WGS sequence"/>
</dbReference>
<feature type="transmembrane region" description="Helical" evidence="5">
    <location>
        <begin position="24"/>
        <end position="42"/>
    </location>
</feature>
<comment type="caution">
    <text evidence="7">The sequence shown here is derived from an EMBL/GenBank/DDBJ whole genome shotgun (WGS) entry which is preliminary data.</text>
</comment>